<feature type="transmembrane region" description="Helical" evidence="1">
    <location>
        <begin position="21"/>
        <end position="46"/>
    </location>
</feature>
<dbReference type="Proteomes" id="UP000680656">
    <property type="component" value="Chromosome"/>
</dbReference>
<dbReference type="RefSeq" id="WP_214418471.1">
    <property type="nucleotide sequence ID" value="NZ_CP075546.1"/>
</dbReference>
<evidence type="ECO:0000313" key="2">
    <source>
        <dbReference type="EMBL" id="QVV87651.1"/>
    </source>
</evidence>
<keyword evidence="3" id="KW-1185">Reference proteome</keyword>
<gene>
    <name evidence="2" type="ORF">KHC33_09775</name>
</gene>
<name>A0A8E7AZR0_9EURY</name>
<dbReference type="KEGG" id="mrtj:KHC33_09775"/>
<feature type="transmembrane region" description="Helical" evidence="1">
    <location>
        <begin position="139"/>
        <end position="159"/>
    </location>
</feature>
<sequence length="170" mass="19332">MEYVLEESSGKEKTQKPDPSFFTRPAFLSLTIGVPFCLFKILFGIQFIRASGIHNQPLFIYVGWILIIWAGADLLMNLTRAGYDICNLDDKIEFCTLAQLGKILDVSTIFLAFDTLITFSIICLALWSGWIIYLNQTEAILWYSATTLNLISLSLVSLWTEIKRKLNYGD</sequence>
<organism evidence="2 3">
    <name type="scientific">Methanospirillum purgamenti</name>
    <dbReference type="NCBI Taxonomy" id="2834276"/>
    <lineage>
        <taxon>Archaea</taxon>
        <taxon>Methanobacteriati</taxon>
        <taxon>Methanobacteriota</taxon>
        <taxon>Stenosarchaea group</taxon>
        <taxon>Methanomicrobia</taxon>
        <taxon>Methanomicrobiales</taxon>
        <taxon>Methanospirillaceae</taxon>
        <taxon>Methanospirillum</taxon>
    </lineage>
</organism>
<keyword evidence="1" id="KW-0812">Transmembrane</keyword>
<evidence type="ECO:0000256" key="1">
    <source>
        <dbReference type="SAM" id="Phobius"/>
    </source>
</evidence>
<proteinExistence type="predicted"/>
<dbReference type="GeneID" id="65097473"/>
<dbReference type="EMBL" id="CP075546">
    <property type="protein sequence ID" value="QVV87651.1"/>
    <property type="molecule type" value="Genomic_DNA"/>
</dbReference>
<evidence type="ECO:0000313" key="3">
    <source>
        <dbReference type="Proteomes" id="UP000680656"/>
    </source>
</evidence>
<accession>A0A8E7AZR0</accession>
<feature type="transmembrane region" description="Helical" evidence="1">
    <location>
        <begin position="109"/>
        <end position="133"/>
    </location>
</feature>
<reference evidence="2 3" key="1">
    <citation type="submission" date="2021-05" db="EMBL/GenBank/DDBJ databases">
        <title>A novel Methanospirillum isolate from a pyrite-forming mixed culture.</title>
        <authorList>
            <person name="Bunk B."/>
            <person name="Sproer C."/>
            <person name="Spring S."/>
            <person name="Pester M."/>
        </authorList>
    </citation>
    <scope>NUCLEOTIDE SEQUENCE [LARGE SCALE GENOMIC DNA]</scope>
    <source>
        <strain evidence="2 3">J.3.6.1-F.2.7.3</strain>
    </source>
</reference>
<keyword evidence="1" id="KW-1133">Transmembrane helix</keyword>
<dbReference type="AlphaFoldDB" id="A0A8E7AZR0"/>
<protein>
    <submittedName>
        <fullName evidence="2">Uncharacterized protein</fullName>
    </submittedName>
</protein>
<feature type="transmembrane region" description="Helical" evidence="1">
    <location>
        <begin position="58"/>
        <end position="76"/>
    </location>
</feature>
<keyword evidence="1" id="KW-0472">Membrane</keyword>